<feature type="domain" description="ABC3 transporter permease C-terminal" evidence="12">
    <location>
        <begin position="235"/>
        <end position="344"/>
    </location>
</feature>
<feature type="transmembrane region" description="Helical" evidence="11">
    <location>
        <begin position="318"/>
        <end position="338"/>
    </location>
</feature>
<feature type="transmembrane region" description="Helical" evidence="11">
    <location>
        <begin position="233"/>
        <end position="255"/>
    </location>
</feature>
<dbReference type="Proteomes" id="UP001271648">
    <property type="component" value="Unassembled WGS sequence"/>
</dbReference>
<evidence type="ECO:0000256" key="7">
    <source>
        <dbReference type="ARBA" id="ARBA00022692"/>
    </source>
</evidence>
<proteinExistence type="inferred from homology"/>
<evidence type="ECO:0000256" key="4">
    <source>
        <dbReference type="ARBA" id="ARBA00016962"/>
    </source>
</evidence>
<accession>A0AAW9A5F4</accession>
<evidence type="ECO:0000256" key="2">
    <source>
        <dbReference type="ARBA" id="ARBA00008697"/>
    </source>
</evidence>
<protein>
    <recommendedName>
        <fullName evidence="4">Putative hemin transport system permease protein HrtB</fullName>
    </recommendedName>
</protein>
<evidence type="ECO:0000313" key="13">
    <source>
        <dbReference type="EMBL" id="MDW0116257.1"/>
    </source>
</evidence>
<keyword evidence="14" id="KW-1185">Reference proteome</keyword>
<sequence>MFLAFKEMKQSKLRYTLISVITIAVLFLVFFVTGLANGLGFSDSSAIKNIQADYIVLNKEADGAIIKSNLTLKDVENISEQLEQNATPLAINMSTLERENEKDVDVVYFSVNANQYSDLEIVKGKDFSGLNKNEVIADESIQIFGIKLNDEITDKNTGKKIVIAGFTKDHTYSMMPVVYADFELGMNALYQDKLSYNAVVYTGDKAPITGYDTMESNEAVKTIPGYKETQGSLTMIVVFLFIISAFVSTVFFYVITLQKTNQFGILKAIGATTSYIAKGIIIQVTLITMIGVVFSSLFVYGMTQVIPEGVPFRTSPTLVLSTAALFLVLNLLGSLLSVNKVAKVDALEAIGRVE</sequence>
<dbReference type="PANTHER" id="PTHR43738">
    <property type="entry name" value="ABC TRANSPORTER, MEMBRANE PROTEIN"/>
    <property type="match status" value="1"/>
</dbReference>
<keyword evidence="5" id="KW-0813">Transport</keyword>
<dbReference type="EMBL" id="JAUBDJ010000002">
    <property type="protein sequence ID" value="MDW0116257.1"/>
    <property type="molecule type" value="Genomic_DNA"/>
</dbReference>
<gene>
    <name evidence="13" type="ORF">QTL97_04880</name>
</gene>
<evidence type="ECO:0000256" key="5">
    <source>
        <dbReference type="ARBA" id="ARBA00022448"/>
    </source>
</evidence>
<dbReference type="InterPro" id="IPR003838">
    <property type="entry name" value="ABC3_permease_C"/>
</dbReference>
<evidence type="ECO:0000256" key="1">
    <source>
        <dbReference type="ARBA" id="ARBA00004651"/>
    </source>
</evidence>
<comment type="subunit">
    <text evidence="3">The complex is composed of two ATP-binding proteins (HrtA), two transmembrane proteins (HrtB) and a solute-binding protein.</text>
</comment>
<evidence type="ECO:0000256" key="3">
    <source>
        <dbReference type="ARBA" id="ARBA00011131"/>
    </source>
</evidence>
<evidence type="ECO:0000256" key="11">
    <source>
        <dbReference type="SAM" id="Phobius"/>
    </source>
</evidence>
<organism evidence="13 14">
    <name type="scientific">Sporosarcina thermotolerans</name>
    <dbReference type="NCBI Taxonomy" id="633404"/>
    <lineage>
        <taxon>Bacteria</taxon>
        <taxon>Bacillati</taxon>
        <taxon>Bacillota</taxon>
        <taxon>Bacilli</taxon>
        <taxon>Bacillales</taxon>
        <taxon>Caryophanaceae</taxon>
        <taxon>Sporosarcina</taxon>
    </lineage>
</organism>
<keyword evidence="6" id="KW-1003">Cell membrane</keyword>
<comment type="similarity">
    <text evidence="2">Belongs to the ABC-4 integral membrane protein family. HrtB subfamily.</text>
</comment>
<evidence type="ECO:0000256" key="10">
    <source>
        <dbReference type="ARBA" id="ARBA00024973"/>
    </source>
</evidence>
<comment type="caution">
    <text evidence="13">The sequence shown here is derived from an EMBL/GenBank/DDBJ whole genome shotgun (WGS) entry which is preliminary data.</text>
</comment>
<evidence type="ECO:0000313" key="14">
    <source>
        <dbReference type="Proteomes" id="UP001271648"/>
    </source>
</evidence>
<dbReference type="Pfam" id="PF02687">
    <property type="entry name" value="FtsX"/>
    <property type="match status" value="1"/>
</dbReference>
<reference evidence="13 14" key="1">
    <citation type="submission" date="2023-06" db="EMBL/GenBank/DDBJ databases">
        <title>Sporosarcina sp. nov., isolated from Korean traditional fermented seafood 'Jeotgal'.</title>
        <authorList>
            <person name="Yang A.I."/>
            <person name="Shin N.-R."/>
        </authorList>
    </citation>
    <scope>NUCLEOTIDE SEQUENCE [LARGE SCALE GENOMIC DNA]</scope>
    <source>
        <strain evidence="13 14">KCTC43456</strain>
    </source>
</reference>
<evidence type="ECO:0000256" key="9">
    <source>
        <dbReference type="ARBA" id="ARBA00023136"/>
    </source>
</evidence>
<evidence type="ECO:0000259" key="12">
    <source>
        <dbReference type="Pfam" id="PF02687"/>
    </source>
</evidence>
<dbReference type="RefSeq" id="WP_283732948.1">
    <property type="nucleotide sequence ID" value="NZ_CP125968.1"/>
</dbReference>
<evidence type="ECO:0000256" key="6">
    <source>
        <dbReference type="ARBA" id="ARBA00022475"/>
    </source>
</evidence>
<dbReference type="AlphaFoldDB" id="A0AAW9A5F4"/>
<keyword evidence="7 11" id="KW-0812">Transmembrane</keyword>
<feature type="transmembrane region" description="Helical" evidence="11">
    <location>
        <begin position="275"/>
        <end position="298"/>
    </location>
</feature>
<dbReference type="InterPro" id="IPR051125">
    <property type="entry name" value="ABC-4/HrtB_transporter"/>
</dbReference>
<comment type="subcellular location">
    <subcellularLocation>
        <location evidence="1">Cell membrane</location>
        <topology evidence="1">Multi-pass membrane protein</topology>
    </subcellularLocation>
</comment>
<keyword evidence="9 11" id="KW-0472">Membrane</keyword>
<comment type="function">
    <text evidence="10">Part of the ABC transporter complex hrt involved in hemin import. Responsible for the translocation of the substrate across the membrane.</text>
</comment>
<keyword evidence="8 11" id="KW-1133">Transmembrane helix</keyword>
<dbReference type="PANTHER" id="PTHR43738:SF1">
    <property type="entry name" value="HEMIN TRANSPORT SYSTEM PERMEASE PROTEIN HRTB-RELATED"/>
    <property type="match status" value="1"/>
</dbReference>
<name>A0AAW9A5F4_9BACL</name>
<dbReference type="GO" id="GO:0005886">
    <property type="term" value="C:plasma membrane"/>
    <property type="evidence" value="ECO:0007669"/>
    <property type="project" value="UniProtKB-SubCell"/>
</dbReference>
<evidence type="ECO:0000256" key="8">
    <source>
        <dbReference type="ARBA" id="ARBA00022989"/>
    </source>
</evidence>